<sequence>MEIKVDIKDVFNLFNKTFRAYKIYPKGHEIPKYFLRQLWDNLKTSITKKQNIEFILERGEVLNIEGKTIWKENEDDDNLAWVLYKHGIRGVTITPDITAKDLQNFFEAIQNAYISKDKFALIYEINQKEYSGITFEFMPEFLQDQNVVVPETYQDLLKLKETEPTSEPVEVEGQISTTIEIPIIIESREVFTISFEEEQKLSEEISKERETNHLEKVLHYLYTIIVLETAEEIEPLLKAIEEFILLEINDSGISRISRVIHDLKALKANLENADKAKAIDSLLKRLSEPSLIENVIKNHIDNRPKELELFLTGLDSSAALTLFKIATELPQKSQRQLIFRSMINMQNFDPQRILNYIITNKKNEKILTAGLEFISIGKYSQAKDFLTDLQLTVDKNLKKSLLEALSAIEGDLTPFFYDNDISVRMSTYLEMKRNPRKSFVNLIVERLKSEELFYKFDVLEKKQFMSLIPEYIDYPAVEETVRNILTQNLSLLNKITKAKKYYETIQFLVNSMVESNKRKVYLLLIEAVKKTKDTKIREMCSEALKQFKE</sequence>
<name>A0A7V3J9V6_UNCC3</name>
<evidence type="ECO:0000313" key="1">
    <source>
        <dbReference type="EMBL" id="HFZ08838.1"/>
    </source>
</evidence>
<gene>
    <name evidence="1" type="ORF">ENV41_01745</name>
</gene>
<dbReference type="AlphaFoldDB" id="A0A7V3J9V6"/>
<proteinExistence type="predicted"/>
<comment type="caution">
    <text evidence="1">The sequence shown here is derived from an EMBL/GenBank/DDBJ whole genome shotgun (WGS) entry which is preliminary data.</text>
</comment>
<evidence type="ECO:0008006" key="2">
    <source>
        <dbReference type="Google" id="ProtNLM"/>
    </source>
</evidence>
<protein>
    <recommendedName>
        <fullName evidence="2">HEAT repeat domain-containing protein</fullName>
    </recommendedName>
</protein>
<dbReference type="EMBL" id="DTGG01000059">
    <property type="protein sequence ID" value="HFZ08838.1"/>
    <property type="molecule type" value="Genomic_DNA"/>
</dbReference>
<accession>A0A7V3J9V6</accession>
<organism evidence="1">
    <name type="scientific">candidate division CPR3 bacterium</name>
    <dbReference type="NCBI Taxonomy" id="2268181"/>
    <lineage>
        <taxon>Bacteria</taxon>
        <taxon>Bacteria division CPR3</taxon>
    </lineage>
</organism>
<reference evidence="1" key="1">
    <citation type="journal article" date="2020" name="mSystems">
        <title>Genome- and Community-Level Interaction Insights into Carbon Utilization and Element Cycling Functions of Hydrothermarchaeota in Hydrothermal Sediment.</title>
        <authorList>
            <person name="Zhou Z."/>
            <person name="Liu Y."/>
            <person name="Xu W."/>
            <person name="Pan J."/>
            <person name="Luo Z.H."/>
            <person name="Li M."/>
        </authorList>
    </citation>
    <scope>NUCLEOTIDE SEQUENCE [LARGE SCALE GENOMIC DNA]</scope>
    <source>
        <strain evidence="1">SpSt-757</strain>
    </source>
</reference>